<keyword evidence="2" id="KW-1015">Disulfide bond</keyword>
<dbReference type="GO" id="GO:0008046">
    <property type="term" value="F:axon guidance receptor activity"/>
    <property type="evidence" value="ECO:0007669"/>
    <property type="project" value="TreeGrafter"/>
</dbReference>
<dbReference type="SMART" id="SM00408">
    <property type="entry name" value="IGc2"/>
    <property type="match status" value="3"/>
</dbReference>
<gene>
    <name evidence="5" type="ORF">HNY73_022243</name>
</gene>
<proteinExistence type="predicted"/>
<dbReference type="FunFam" id="2.60.40.10:FF:000333">
    <property type="entry name" value="Down syndrome cell adhesion molecule"/>
    <property type="match status" value="1"/>
</dbReference>
<organism evidence="5 6">
    <name type="scientific">Argiope bruennichi</name>
    <name type="common">Wasp spider</name>
    <name type="synonym">Aranea bruennichi</name>
    <dbReference type="NCBI Taxonomy" id="94029"/>
    <lineage>
        <taxon>Eukaryota</taxon>
        <taxon>Metazoa</taxon>
        <taxon>Ecdysozoa</taxon>
        <taxon>Arthropoda</taxon>
        <taxon>Chelicerata</taxon>
        <taxon>Arachnida</taxon>
        <taxon>Araneae</taxon>
        <taxon>Araneomorphae</taxon>
        <taxon>Entelegynae</taxon>
        <taxon>Araneoidea</taxon>
        <taxon>Araneidae</taxon>
        <taxon>Argiope</taxon>
    </lineage>
</organism>
<dbReference type="PROSITE" id="PS50835">
    <property type="entry name" value="IG_LIKE"/>
    <property type="match status" value="3"/>
</dbReference>
<dbReference type="SUPFAM" id="SSF48726">
    <property type="entry name" value="Immunoglobulin"/>
    <property type="match status" value="3"/>
</dbReference>
<dbReference type="Pfam" id="PF07679">
    <property type="entry name" value="I-set"/>
    <property type="match status" value="3"/>
</dbReference>
<keyword evidence="1" id="KW-0732">Signal</keyword>
<evidence type="ECO:0000256" key="2">
    <source>
        <dbReference type="ARBA" id="ARBA00023157"/>
    </source>
</evidence>
<dbReference type="InterPro" id="IPR007110">
    <property type="entry name" value="Ig-like_dom"/>
</dbReference>
<feature type="domain" description="Ig-like" evidence="4">
    <location>
        <begin position="131"/>
        <end position="223"/>
    </location>
</feature>
<accession>A0A8T0E1K3</accession>
<dbReference type="PANTHER" id="PTHR45080">
    <property type="entry name" value="CONTACTIN 5"/>
    <property type="match status" value="1"/>
</dbReference>
<dbReference type="EMBL" id="JABXBU010002231">
    <property type="protein sequence ID" value="KAF8764129.1"/>
    <property type="molecule type" value="Genomic_DNA"/>
</dbReference>
<reference evidence="5" key="1">
    <citation type="journal article" date="2020" name="bioRxiv">
        <title>Chromosome-level reference genome of the European wasp spider Argiope bruennichi: a resource for studies on range expansion and evolutionary adaptation.</title>
        <authorList>
            <person name="Sheffer M.M."/>
            <person name="Hoppe A."/>
            <person name="Krehenwinkel H."/>
            <person name="Uhl G."/>
            <person name="Kuss A.W."/>
            <person name="Jensen L."/>
            <person name="Jensen C."/>
            <person name="Gillespie R.G."/>
            <person name="Hoff K.J."/>
            <person name="Prost S."/>
        </authorList>
    </citation>
    <scope>NUCLEOTIDE SEQUENCE</scope>
</reference>
<evidence type="ECO:0000313" key="6">
    <source>
        <dbReference type="Proteomes" id="UP000807504"/>
    </source>
</evidence>
<reference evidence="5" key="2">
    <citation type="submission" date="2020-06" db="EMBL/GenBank/DDBJ databases">
        <authorList>
            <person name="Sheffer M."/>
        </authorList>
    </citation>
    <scope>NUCLEOTIDE SEQUENCE</scope>
</reference>
<keyword evidence="3" id="KW-0393">Immunoglobulin domain</keyword>
<dbReference type="InterPro" id="IPR050958">
    <property type="entry name" value="Cell_Adh-Cytoskel_Orgn"/>
</dbReference>
<feature type="domain" description="Ig-like" evidence="4">
    <location>
        <begin position="260"/>
        <end position="347"/>
    </location>
</feature>
<evidence type="ECO:0000313" key="5">
    <source>
        <dbReference type="EMBL" id="KAF8764129.1"/>
    </source>
</evidence>
<dbReference type="CDD" id="cd00096">
    <property type="entry name" value="Ig"/>
    <property type="match status" value="1"/>
</dbReference>
<dbReference type="GO" id="GO:0043025">
    <property type="term" value="C:neuronal cell body"/>
    <property type="evidence" value="ECO:0007669"/>
    <property type="project" value="TreeGrafter"/>
</dbReference>
<dbReference type="GO" id="GO:0050808">
    <property type="term" value="P:synapse organization"/>
    <property type="evidence" value="ECO:0007669"/>
    <property type="project" value="TreeGrafter"/>
</dbReference>
<dbReference type="Gene3D" id="2.60.40.10">
    <property type="entry name" value="Immunoglobulins"/>
    <property type="match status" value="3"/>
</dbReference>
<comment type="caution">
    <text evidence="5">The sequence shown here is derived from an EMBL/GenBank/DDBJ whole genome shotgun (WGS) entry which is preliminary data.</text>
</comment>
<feature type="domain" description="Ig-like" evidence="4">
    <location>
        <begin position="10"/>
        <end position="83"/>
    </location>
</feature>
<dbReference type="GO" id="GO:0007156">
    <property type="term" value="P:homophilic cell adhesion via plasma membrane adhesion molecules"/>
    <property type="evidence" value="ECO:0007669"/>
    <property type="project" value="TreeGrafter"/>
</dbReference>
<evidence type="ECO:0000259" key="4">
    <source>
        <dbReference type="PROSITE" id="PS50835"/>
    </source>
</evidence>
<protein>
    <submittedName>
        <fullName evidence="5">Titin like protein</fullName>
    </submittedName>
</protein>
<sequence>MFVPPNLAIGDNIQLLCTVKRGSNPVEIEWLHNGKKITSIQKNKIITYEDSSHLSVGKIQPEDIGNYTCVAKNRKGQDSYTVTLIIEGKYGIESQYNMIKKMTVFANSNYVLLWWWILYKIVLISSNDSHPTILTPMYVPPNLAIGDITEIYCNIKRGSFPVNFSWFHNNDELTNKQKYKITNSETSSHLYIGKIKASDIGNYTCIATNRFGQDSGMLSKMIFCYRKMIISTKSEGIKCFMCMMFIYLPLNIHIVKAEEPVLNPLIIPPNLSLGDNTELLCTLKRGSLPFTFKWLHNGIDVTEKKKNNIGMSKMSTLLSIGKIQASDIGNYTCVVTNRLGEDRKSIQVLIEGQFKLQIDLKCL</sequence>
<dbReference type="InterPro" id="IPR003598">
    <property type="entry name" value="Ig_sub2"/>
</dbReference>
<dbReference type="InterPro" id="IPR036179">
    <property type="entry name" value="Ig-like_dom_sf"/>
</dbReference>
<dbReference type="AlphaFoldDB" id="A0A8T0E1K3"/>
<evidence type="ECO:0000256" key="1">
    <source>
        <dbReference type="ARBA" id="ARBA00022729"/>
    </source>
</evidence>
<dbReference type="InterPro" id="IPR013783">
    <property type="entry name" value="Ig-like_fold"/>
</dbReference>
<name>A0A8T0E1K3_ARGBR</name>
<dbReference type="GO" id="GO:0030424">
    <property type="term" value="C:axon"/>
    <property type="evidence" value="ECO:0007669"/>
    <property type="project" value="TreeGrafter"/>
</dbReference>
<dbReference type="InterPro" id="IPR013098">
    <property type="entry name" value="Ig_I-set"/>
</dbReference>
<dbReference type="Proteomes" id="UP000807504">
    <property type="component" value="Unassembled WGS sequence"/>
</dbReference>
<dbReference type="InterPro" id="IPR003599">
    <property type="entry name" value="Ig_sub"/>
</dbReference>
<evidence type="ECO:0000256" key="3">
    <source>
        <dbReference type="ARBA" id="ARBA00023319"/>
    </source>
</evidence>
<dbReference type="GO" id="GO:0005886">
    <property type="term" value="C:plasma membrane"/>
    <property type="evidence" value="ECO:0007669"/>
    <property type="project" value="TreeGrafter"/>
</dbReference>
<dbReference type="PANTHER" id="PTHR45080:SF8">
    <property type="entry name" value="IG-LIKE DOMAIN-CONTAINING PROTEIN"/>
    <property type="match status" value="1"/>
</dbReference>
<keyword evidence="6" id="KW-1185">Reference proteome</keyword>
<dbReference type="SMART" id="SM00409">
    <property type="entry name" value="IG"/>
    <property type="match status" value="3"/>
</dbReference>